<dbReference type="AlphaFoldDB" id="A0A099W8N6"/>
<dbReference type="CDD" id="cd05244">
    <property type="entry name" value="BVR-B_like_SDR_a"/>
    <property type="match status" value="1"/>
</dbReference>
<dbReference type="InterPro" id="IPR016040">
    <property type="entry name" value="NAD(P)-bd_dom"/>
</dbReference>
<dbReference type="STRING" id="1552123.EP57_09670"/>
<dbReference type="PANTHER" id="PTHR43355:SF2">
    <property type="entry name" value="FLAVIN REDUCTASE (NADPH)"/>
    <property type="match status" value="1"/>
</dbReference>
<protein>
    <submittedName>
        <fullName evidence="1">Uncharacterized protein</fullName>
    </submittedName>
</protein>
<sequence>MKIGIIGATGRTGSRVLTEAKNRGHEVTAIVRNASKITDTSIDVLEKDIFSLTKEDVAGFDVLVDAFSAPIEESDNHWKSIDHLIAILNGTTSPRLIVVGGAASSFVDDKGTRVLDTPSFKEAPYYATGAAQAIQLDHLKQDATFDWTFISPAGLFEPGERTGTYATGTDELIVDSEGNSYISMEDYAIALIDEAENAKHIRARFTVGQR</sequence>
<gene>
    <name evidence="1" type="ORF">EP57_09670</name>
</gene>
<dbReference type="RefSeq" id="WP_036086077.1">
    <property type="nucleotide sequence ID" value="NZ_CBCSHQ010000004.1"/>
</dbReference>
<dbReference type="GO" id="GO:0016646">
    <property type="term" value="F:oxidoreductase activity, acting on the CH-NH group of donors, NAD or NADP as acceptor"/>
    <property type="evidence" value="ECO:0007669"/>
    <property type="project" value="TreeGrafter"/>
</dbReference>
<dbReference type="GeneID" id="58717640"/>
<evidence type="ECO:0000313" key="1">
    <source>
        <dbReference type="EMBL" id="KGL40813.1"/>
    </source>
</evidence>
<dbReference type="Proteomes" id="UP000029844">
    <property type="component" value="Unassembled WGS sequence"/>
</dbReference>
<name>A0A099W8N6_9LIST</name>
<proteinExistence type="predicted"/>
<dbReference type="InterPro" id="IPR051606">
    <property type="entry name" value="Polyketide_Oxido-like"/>
</dbReference>
<dbReference type="SUPFAM" id="SSF51735">
    <property type="entry name" value="NAD(P)-binding Rossmann-fold domains"/>
    <property type="match status" value="1"/>
</dbReference>
<comment type="caution">
    <text evidence="1">The sequence shown here is derived from an EMBL/GenBank/DDBJ whole genome shotgun (WGS) entry which is preliminary data.</text>
</comment>
<dbReference type="Pfam" id="PF13460">
    <property type="entry name" value="NAD_binding_10"/>
    <property type="match status" value="1"/>
</dbReference>
<dbReference type="OrthoDB" id="9785372at2"/>
<keyword evidence="2" id="KW-1185">Reference proteome</keyword>
<dbReference type="EMBL" id="JNFA01000023">
    <property type="protein sequence ID" value="KGL40813.1"/>
    <property type="molecule type" value="Genomic_DNA"/>
</dbReference>
<reference evidence="1 2" key="1">
    <citation type="submission" date="2014-05" db="EMBL/GenBank/DDBJ databases">
        <title>Novel Listeriaceae from food processing environments.</title>
        <authorList>
            <person name="den Bakker H.C."/>
        </authorList>
    </citation>
    <scope>NUCLEOTIDE SEQUENCE [LARGE SCALE GENOMIC DNA]</scope>
    <source>
        <strain evidence="1 2">FSL A5-0281</strain>
    </source>
</reference>
<dbReference type="PANTHER" id="PTHR43355">
    <property type="entry name" value="FLAVIN REDUCTASE (NADPH)"/>
    <property type="match status" value="1"/>
</dbReference>
<accession>A0A099W8N6</accession>
<dbReference type="Gene3D" id="3.40.50.720">
    <property type="entry name" value="NAD(P)-binding Rossmann-like Domain"/>
    <property type="match status" value="1"/>
</dbReference>
<dbReference type="eggNOG" id="COG2910">
    <property type="taxonomic scope" value="Bacteria"/>
</dbReference>
<organism evidence="1 2">
    <name type="scientific">Listeria booriae</name>
    <dbReference type="NCBI Taxonomy" id="1552123"/>
    <lineage>
        <taxon>Bacteria</taxon>
        <taxon>Bacillati</taxon>
        <taxon>Bacillota</taxon>
        <taxon>Bacilli</taxon>
        <taxon>Bacillales</taxon>
        <taxon>Listeriaceae</taxon>
        <taxon>Listeria</taxon>
    </lineage>
</organism>
<evidence type="ECO:0000313" key="2">
    <source>
        <dbReference type="Proteomes" id="UP000029844"/>
    </source>
</evidence>
<dbReference type="InterPro" id="IPR036291">
    <property type="entry name" value="NAD(P)-bd_dom_sf"/>
</dbReference>